<feature type="domain" description="Glycosyltransferase 2-like" evidence="4">
    <location>
        <begin position="4"/>
        <end position="165"/>
    </location>
</feature>
<comment type="similarity">
    <text evidence="1">Belongs to the glycosyltransferase 2 family.</text>
</comment>
<gene>
    <name evidence="5" type="ORF">FZC79_22080</name>
</gene>
<evidence type="ECO:0000256" key="2">
    <source>
        <dbReference type="ARBA" id="ARBA00022676"/>
    </source>
</evidence>
<dbReference type="GO" id="GO:0016757">
    <property type="term" value="F:glycosyltransferase activity"/>
    <property type="evidence" value="ECO:0007669"/>
    <property type="project" value="UniProtKB-KW"/>
</dbReference>
<accession>A0A5D4K5W9</accession>
<evidence type="ECO:0000256" key="1">
    <source>
        <dbReference type="ARBA" id="ARBA00006739"/>
    </source>
</evidence>
<dbReference type="Proteomes" id="UP000323317">
    <property type="component" value="Unassembled WGS sequence"/>
</dbReference>
<dbReference type="PANTHER" id="PTHR43685">
    <property type="entry name" value="GLYCOSYLTRANSFERASE"/>
    <property type="match status" value="1"/>
</dbReference>
<dbReference type="PANTHER" id="PTHR43685:SF5">
    <property type="entry name" value="GLYCOSYLTRANSFERASE EPSE-RELATED"/>
    <property type="match status" value="1"/>
</dbReference>
<comment type="caution">
    <text evidence="5">The sequence shown here is derived from an EMBL/GenBank/DDBJ whole genome shotgun (WGS) entry which is preliminary data.</text>
</comment>
<dbReference type="Pfam" id="PF00535">
    <property type="entry name" value="Glycos_transf_2"/>
    <property type="match status" value="1"/>
</dbReference>
<sequence>MKFSVLMSVYFKENPLYLEDSLESVVKQSVVPTEIVLVKDGELTKELDDIINHYITNYPSLFKILEFKQNQGLGIALKEGVKACNYDIIARMDTDDIAVSNRFEKQLNIFKLNKEIDIVGSNITEFDKNPENIISIKRVPISDNEIKKYAKRRNPFNHMTVMFRKKAVIDSGNYMPFPLNEDYYLWIRMILNNSKMYNINESLVYARAGSNMFERRGGKGYFYTDIKLQKEYLDLGFINLYEFITNISMRAPVRILPNKMRGWIYMTFLRGKEV</sequence>
<keyword evidence="2" id="KW-0328">Glycosyltransferase</keyword>
<dbReference type="RefSeq" id="WP_148948816.1">
    <property type="nucleotide sequence ID" value="NZ_VTEH01000029.1"/>
</dbReference>
<evidence type="ECO:0000256" key="3">
    <source>
        <dbReference type="ARBA" id="ARBA00022679"/>
    </source>
</evidence>
<dbReference type="EMBL" id="VTEH01000029">
    <property type="protein sequence ID" value="TYR72622.1"/>
    <property type="molecule type" value="Genomic_DNA"/>
</dbReference>
<name>A0A5D4K5W9_9BACI</name>
<organism evidence="5 6">
    <name type="scientific">Rossellomorea vietnamensis</name>
    <dbReference type="NCBI Taxonomy" id="218284"/>
    <lineage>
        <taxon>Bacteria</taxon>
        <taxon>Bacillati</taxon>
        <taxon>Bacillota</taxon>
        <taxon>Bacilli</taxon>
        <taxon>Bacillales</taxon>
        <taxon>Bacillaceae</taxon>
        <taxon>Rossellomorea</taxon>
    </lineage>
</organism>
<keyword evidence="3 5" id="KW-0808">Transferase</keyword>
<evidence type="ECO:0000313" key="6">
    <source>
        <dbReference type="Proteomes" id="UP000323317"/>
    </source>
</evidence>
<evidence type="ECO:0000259" key="4">
    <source>
        <dbReference type="Pfam" id="PF00535"/>
    </source>
</evidence>
<protein>
    <submittedName>
        <fullName evidence="5">Glycosyltransferase</fullName>
    </submittedName>
</protein>
<reference evidence="5 6" key="1">
    <citation type="submission" date="2019-08" db="EMBL/GenBank/DDBJ databases">
        <title>Bacillus genomes from the desert of Cuatro Cienegas, Coahuila.</title>
        <authorList>
            <person name="Olmedo-Alvarez G."/>
        </authorList>
    </citation>
    <scope>NUCLEOTIDE SEQUENCE [LARGE SCALE GENOMIC DNA]</scope>
    <source>
        <strain evidence="5 6">CH40_1T</strain>
    </source>
</reference>
<dbReference type="InterPro" id="IPR001173">
    <property type="entry name" value="Glyco_trans_2-like"/>
</dbReference>
<dbReference type="SUPFAM" id="SSF53448">
    <property type="entry name" value="Nucleotide-diphospho-sugar transferases"/>
    <property type="match status" value="1"/>
</dbReference>
<proteinExistence type="inferred from homology"/>
<dbReference type="InterPro" id="IPR050834">
    <property type="entry name" value="Glycosyltransf_2"/>
</dbReference>
<evidence type="ECO:0000313" key="5">
    <source>
        <dbReference type="EMBL" id="TYR72622.1"/>
    </source>
</evidence>
<dbReference type="InterPro" id="IPR029044">
    <property type="entry name" value="Nucleotide-diphossugar_trans"/>
</dbReference>
<dbReference type="Gene3D" id="3.90.550.10">
    <property type="entry name" value="Spore Coat Polysaccharide Biosynthesis Protein SpsA, Chain A"/>
    <property type="match status" value="1"/>
</dbReference>
<dbReference type="AlphaFoldDB" id="A0A5D4K5W9"/>